<comment type="caution">
    <text evidence="1">The sequence shown here is derived from an EMBL/GenBank/DDBJ whole genome shotgun (WGS) entry which is preliminary data.</text>
</comment>
<sequence>MFAWGTCLLLVKSHRNRTHFESVLSNPSSWSCEFAFSGHEVHQVAVLVSISGFAVSEPSWNCFTQTPYVSSVKWKRLFQPSAPSNPDHSNRFHWLTVALAASGQQI</sequence>
<name>A0ABV0SYR9_9TELE</name>
<keyword evidence="2" id="KW-1185">Reference proteome</keyword>
<dbReference type="Proteomes" id="UP001482620">
    <property type="component" value="Unassembled WGS sequence"/>
</dbReference>
<proteinExistence type="predicted"/>
<protein>
    <submittedName>
        <fullName evidence="1">Uncharacterized protein</fullName>
    </submittedName>
</protein>
<dbReference type="EMBL" id="JAHRIQ010012091">
    <property type="protein sequence ID" value="MEQ2224467.1"/>
    <property type="molecule type" value="Genomic_DNA"/>
</dbReference>
<accession>A0ABV0SYR9</accession>
<evidence type="ECO:0000313" key="2">
    <source>
        <dbReference type="Proteomes" id="UP001482620"/>
    </source>
</evidence>
<gene>
    <name evidence="1" type="ORF">ILYODFUR_007770</name>
</gene>
<reference evidence="1 2" key="1">
    <citation type="submission" date="2021-06" db="EMBL/GenBank/DDBJ databases">
        <authorList>
            <person name="Palmer J.M."/>
        </authorList>
    </citation>
    <scope>NUCLEOTIDE SEQUENCE [LARGE SCALE GENOMIC DNA]</scope>
    <source>
        <strain evidence="2">if_2019</strain>
        <tissue evidence="1">Muscle</tissue>
    </source>
</reference>
<organism evidence="1 2">
    <name type="scientific">Ilyodon furcidens</name>
    <name type="common">goldbreast splitfin</name>
    <dbReference type="NCBI Taxonomy" id="33524"/>
    <lineage>
        <taxon>Eukaryota</taxon>
        <taxon>Metazoa</taxon>
        <taxon>Chordata</taxon>
        <taxon>Craniata</taxon>
        <taxon>Vertebrata</taxon>
        <taxon>Euteleostomi</taxon>
        <taxon>Actinopterygii</taxon>
        <taxon>Neopterygii</taxon>
        <taxon>Teleostei</taxon>
        <taxon>Neoteleostei</taxon>
        <taxon>Acanthomorphata</taxon>
        <taxon>Ovalentaria</taxon>
        <taxon>Atherinomorphae</taxon>
        <taxon>Cyprinodontiformes</taxon>
        <taxon>Goodeidae</taxon>
        <taxon>Ilyodon</taxon>
    </lineage>
</organism>
<evidence type="ECO:0000313" key="1">
    <source>
        <dbReference type="EMBL" id="MEQ2224467.1"/>
    </source>
</evidence>